<dbReference type="EMBL" id="CP025958">
    <property type="protein sequence ID" value="AWM38472.1"/>
    <property type="molecule type" value="Genomic_DNA"/>
</dbReference>
<proteinExistence type="predicted"/>
<dbReference type="Proteomes" id="UP000245802">
    <property type="component" value="Chromosome"/>
</dbReference>
<dbReference type="SUPFAM" id="SSF53474">
    <property type="entry name" value="alpha/beta-Hydrolases"/>
    <property type="match status" value="1"/>
</dbReference>
<dbReference type="KEGG" id="gog:C1280_16750"/>
<dbReference type="InterPro" id="IPR022742">
    <property type="entry name" value="Hydrolase_4"/>
</dbReference>
<evidence type="ECO:0000256" key="1">
    <source>
        <dbReference type="SAM" id="MobiDB-lite"/>
    </source>
</evidence>
<dbReference type="Pfam" id="PF12146">
    <property type="entry name" value="Hydrolase_4"/>
    <property type="match status" value="1"/>
</dbReference>
<evidence type="ECO:0000313" key="3">
    <source>
        <dbReference type="EMBL" id="AWM38472.1"/>
    </source>
</evidence>
<dbReference type="PANTHER" id="PTHR11614">
    <property type="entry name" value="PHOSPHOLIPASE-RELATED"/>
    <property type="match status" value="1"/>
</dbReference>
<evidence type="ECO:0000259" key="2">
    <source>
        <dbReference type="Pfam" id="PF12146"/>
    </source>
</evidence>
<dbReference type="Gene3D" id="3.40.50.1820">
    <property type="entry name" value="alpha/beta hydrolase"/>
    <property type="match status" value="1"/>
</dbReference>
<name>A0A2Z3H2B2_9BACT</name>
<gene>
    <name evidence="3" type="ORF">C1280_16750</name>
</gene>
<dbReference type="OrthoDB" id="233176at2"/>
<feature type="region of interest" description="Disordered" evidence="1">
    <location>
        <begin position="23"/>
        <end position="71"/>
    </location>
</feature>
<dbReference type="AlphaFoldDB" id="A0A2Z3H2B2"/>
<reference evidence="3 4" key="1">
    <citation type="submission" date="2018-01" db="EMBL/GenBank/DDBJ databases">
        <title>G. obscuriglobus.</title>
        <authorList>
            <person name="Franke J."/>
            <person name="Blomberg W."/>
            <person name="Selmecki A."/>
        </authorList>
    </citation>
    <scope>NUCLEOTIDE SEQUENCE [LARGE SCALE GENOMIC DNA]</scope>
    <source>
        <strain evidence="3 4">DSM 5831</strain>
    </source>
</reference>
<evidence type="ECO:0000313" key="4">
    <source>
        <dbReference type="Proteomes" id="UP000245802"/>
    </source>
</evidence>
<protein>
    <submittedName>
        <fullName evidence="3">Lysophospholipase</fullName>
    </submittedName>
</protein>
<sequence>MARRPPSWGAGWAFRSIRSGSIVSPSARSRSLADGAQPLPPKPHREREGQGNLSHGPLHEGKGGEGTSDALSEWSVPDVSAELRIPEGKGPGGQSLPNLGLFTASDAYRFYYRRYPAVGETRARIVIVHGIRSHGGWYSRSCGELAGAGFDVYFLDRRGSGLNTAHRGDAPNFRRLIDDVAEFVQGLRGEHAWLPVFVCGISWGGKLAVGLPYRKPNLVDGLVLLCPGLVPKVAPPLPQRARIAVARVFWPWKFFPIPLNEPDLFTASEEWRRYVDTEPHGLREATSRFLFSSFSLDIYLRRAAKRVTVPTLMLLAENDRIIDNAPTAAFVGRFPGATEVKTYPGAHHTLEFEHENHPWLSDMKAWLDARLSR</sequence>
<dbReference type="InterPro" id="IPR051044">
    <property type="entry name" value="MAG_DAG_Lipase"/>
</dbReference>
<keyword evidence="4" id="KW-1185">Reference proteome</keyword>
<dbReference type="InterPro" id="IPR029058">
    <property type="entry name" value="AB_hydrolase_fold"/>
</dbReference>
<feature type="domain" description="Serine aminopeptidase S33" evidence="2">
    <location>
        <begin position="120"/>
        <end position="354"/>
    </location>
</feature>
<organism evidence="3 4">
    <name type="scientific">Gemmata obscuriglobus</name>
    <dbReference type="NCBI Taxonomy" id="114"/>
    <lineage>
        <taxon>Bacteria</taxon>
        <taxon>Pseudomonadati</taxon>
        <taxon>Planctomycetota</taxon>
        <taxon>Planctomycetia</taxon>
        <taxon>Gemmatales</taxon>
        <taxon>Gemmataceae</taxon>
        <taxon>Gemmata</taxon>
    </lineage>
</organism>
<accession>A0A2Z3H2B2</accession>